<dbReference type="GO" id="GO:0003917">
    <property type="term" value="F:DNA topoisomerase type I (single strand cut, ATP-independent) activity"/>
    <property type="evidence" value="ECO:0007669"/>
    <property type="project" value="InterPro"/>
</dbReference>
<dbReference type="AlphaFoldDB" id="A0AAD5NUZ9"/>
<dbReference type="SUPFAM" id="SSF56741">
    <property type="entry name" value="Eukaryotic DNA topoisomerase I, N-terminal DNA-binding fragment"/>
    <property type="match status" value="1"/>
</dbReference>
<dbReference type="GO" id="GO:0006265">
    <property type="term" value="P:DNA topological change"/>
    <property type="evidence" value="ECO:0007669"/>
    <property type="project" value="InterPro"/>
</dbReference>
<gene>
    <name evidence="3" type="ORF">LWI28_006594</name>
</gene>
<reference evidence="3" key="2">
    <citation type="submission" date="2023-02" db="EMBL/GenBank/DDBJ databases">
        <authorList>
            <person name="Swenson N.G."/>
            <person name="Wegrzyn J.L."/>
            <person name="Mcevoy S.L."/>
        </authorList>
    </citation>
    <scope>NUCLEOTIDE SEQUENCE</scope>
    <source>
        <strain evidence="3">91603</strain>
        <tissue evidence="3">Leaf</tissue>
    </source>
</reference>
<dbReference type="PANTHER" id="PTHR10290:SF23">
    <property type="entry name" value="DNA TOPOISOMERASE 1 BETA"/>
    <property type="match status" value="1"/>
</dbReference>
<dbReference type="Pfam" id="PF02919">
    <property type="entry name" value="Topoisom_I_N"/>
    <property type="match status" value="1"/>
</dbReference>
<dbReference type="GO" id="GO:0005694">
    <property type="term" value="C:chromosome"/>
    <property type="evidence" value="ECO:0007669"/>
    <property type="project" value="InterPro"/>
</dbReference>
<dbReference type="Gene3D" id="2.170.11.10">
    <property type="entry name" value="DNA Topoisomerase I, domain 2"/>
    <property type="match status" value="1"/>
</dbReference>
<evidence type="ECO:0000313" key="3">
    <source>
        <dbReference type="EMBL" id="KAI9185371.1"/>
    </source>
</evidence>
<sequence>MTEGEMAVYSGRTETKRFSNLETTLDLGFVEWFVRCHDLSWKEEKHDNTVTWLAFWNDPINLKEFKYVFLAASSSLKGQSDKEKYEIARKLKDVIKDLKIDLDRAKGKPPLKDSDGKQKRNLTPEA</sequence>
<dbReference type="GO" id="GO:0003677">
    <property type="term" value="F:DNA binding"/>
    <property type="evidence" value="ECO:0007669"/>
    <property type="project" value="InterPro"/>
</dbReference>
<dbReference type="InterPro" id="IPR008336">
    <property type="entry name" value="TopoI_DNA-bd_euk"/>
</dbReference>
<evidence type="ECO:0000259" key="2">
    <source>
        <dbReference type="Pfam" id="PF02919"/>
    </source>
</evidence>
<keyword evidence="4" id="KW-1185">Reference proteome</keyword>
<evidence type="ECO:0000256" key="1">
    <source>
        <dbReference type="SAM" id="MobiDB-lite"/>
    </source>
</evidence>
<dbReference type="Proteomes" id="UP001064489">
    <property type="component" value="Chromosome 3"/>
</dbReference>
<protein>
    <recommendedName>
        <fullName evidence="2">DNA topoisomerase I DNA binding eukaryotic-type domain-containing protein</fullName>
    </recommendedName>
</protein>
<feature type="domain" description="DNA topoisomerase I DNA binding eukaryotic-type" evidence="2">
    <location>
        <begin position="39"/>
        <end position="70"/>
    </location>
</feature>
<evidence type="ECO:0000313" key="4">
    <source>
        <dbReference type="Proteomes" id="UP001064489"/>
    </source>
</evidence>
<feature type="compositionally biased region" description="Basic and acidic residues" evidence="1">
    <location>
        <begin position="105"/>
        <end position="118"/>
    </location>
</feature>
<name>A0AAD5NUZ9_ACENE</name>
<organism evidence="3 4">
    <name type="scientific">Acer negundo</name>
    <name type="common">Box elder</name>
    <dbReference type="NCBI Taxonomy" id="4023"/>
    <lineage>
        <taxon>Eukaryota</taxon>
        <taxon>Viridiplantae</taxon>
        <taxon>Streptophyta</taxon>
        <taxon>Embryophyta</taxon>
        <taxon>Tracheophyta</taxon>
        <taxon>Spermatophyta</taxon>
        <taxon>Magnoliopsida</taxon>
        <taxon>eudicotyledons</taxon>
        <taxon>Gunneridae</taxon>
        <taxon>Pentapetalae</taxon>
        <taxon>rosids</taxon>
        <taxon>malvids</taxon>
        <taxon>Sapindales</taxon>
        <taxon>Sapindaceae</taxon>
        <taxon>Hippocastanoideae</taxon>
        <taxon>Acereae</taxon>
        <taxon>Acer</taxon>
    </lineage>
</organism>
<dbReference type="InterPro" id="IPR013030">
    <property type="entry name" value="DNA_topo_DNA_db_N_dom2"/>
</dbReference>
<dbReference type="EMBL" id="JAJSOW010000100">
    <property type="protein sequence ID" value="KAI9185371.1"/>
    <property type="molecule type" value="Genomic_DNA"/>
</dbReference>
<reference evidence="3" key="1">
    <citation type="journal article" date="2022" name="Plant J.">
        <title>Strategies of tolerance reflected in two North American maple genomes.</title>
        <authorList>
            <person name="McEvoy S.L."/>
            <person name="Sezen U.U."/>
            <person name="Trouern-Trend A."/>
            <person name="McMahon S.M."/>
            <person name="Schaberg P.G."/>
            <person name="Yang J."/>
            <person name="Wegrzyn J.L."/>
            <person name="Swenson N.G."/>
        </authorList>
    </citation>
    <scope>NUCLEOTIDE SEQUENCE</scope>
    <source>
        <strain evidence="3">91603</strain>
    </source>
</reference>
<accession>A0AAD5NUZ9</accession>
<dbReference type="InterPro" id="IPR051062">
    <property type="entry name" value="Topoisomerase_IB"/>
</dbReference>
<dbReference type="GO" id="GO:0007059">
    <property type="term" value="P:chromosome segregation"/>
    <property type="evidence" value="ECO:0007669"/>
    <property type="project" value="TreeGrafter"/>
</dbReference>
<dbReference type="PANTHER" id="PTHR10290">
    <property type="entry name" value="DNA TOPOISOMERASE I"/>
    <property type="match status" value="1"/>
</dbReference>
<comment type="caution">
    <text evidence="3">The sequence shown here is derived from an EMBL/GenBank/DDBJ whole genome shotgun (WGS) entry which is preliminary data.</text>
</comment>
<dbReference type="GO" id="GO:0005730">
    <property type="term" value="C:nucleolus"/>
    <property type="evidence" value="ECO:0007669"/>
    <property type="project" value="TreeGrafter"/>
</dbReference>
<proteinExistence type="predicted"/>
<dbReference type="GO" id="GO:0006260">
    <property type="term" value="P:DNA replication"/>
    <property type="evidence" value="ECO:0007669"/>
    <property type="project" value="TreeGrafter"/>
</dbReference>
<feature type="region of interest" description="Disordered" evidence="1">
    <location>
        <begin position="105"/>
        <end position="126"/>
    </location>
</feature>
<dbReference type="InterPro" id="IPR036202">
    <property type="entry name" value="TopoI_DNA-bd_euk_N_sf"/>
</dbReference>